<sequence>MAAVSAVIKELDTLTIAIRKTVDEGLKTVTESMKINSVKVSDTSVTSDNKTFEVTGK</sequence>
<keyword evidence="3" id="KW-0732">Signal</keyword>
<dbReference type="InterPro" id="IPR000680">
    <property type="entry name" value="Borrelia_lipo"/>
</dbReference>
<dbReference type="EMBL" id="CP004250">
    <property type="protein sequence ID" value="AHH05969.1"/>
    <property type="molecule type" value="Genomic_DNA"/>
</dbReference>
<keyword evidence="7 8" id="KW-0449">Lipoprotein</keyword>
<name>W5SFV1_9SPIR</name>
<dbReference type="GO" id="GO:0009279">
    <property type="term" value="C:cell outer membrane"/>
    <property type="evidence" value="ECO:0007669"/>
    <property type="project" value="UniProtKB-SubCell"/>
</dbReference>
<evidence type="ECO:0000256" key="8">
    <source>
        <dbReference type="RuleBase" id="RU363105"/>
    </source>
</evidence>
<evidence type="ECO:0000256" key="3">
    <source>
        <dbReference type="ARBA" id="ARBA00022729"/>
    </source>
</evidence>
<evidence type="ECO:0000256" key="4">
    <source>
        <dbReference type="ARBA" id="ARBA00023136"/>
    </source>
</evidence>
<dbReference type="AlphaFoldDB" id="W5SFV1"/>
<comment type="subcellular location">
    <subcellularLocation>
        <location evidence="2 8">Cell outer membrane</location>
        <topology evidence="2 8">Lipid-anchor</topology>
    </subcellularLocation>
</comment>
<dbReference type="SUPFAM" id="SSF74748">
    <property type="entry name" value="Variable surface antigen VlsE"/>
    <property type="match status" value="1"/>
</dbReference>
<accession>W5SFV1</accession>
<evidence type="ECO:0000256" key="2">
    <source>
        <dbReference type="ARBA" id="ARBA00004459"/>
    </source>
</evidence>
<protein>
    <recommendedName>
        <fullName evidence="8">Variable large protein</fullName>
    </recommendedName>
</protein>
<gene>
    <name evidence="9" type="ORF">BOM_1426</name>
</gene>
<evidence type="ECO:0000256" key="6">
    <source>
        <dbReference type="ARBA" id="ARBA00023237"/>
    </source>
</evidence>
<evidence type="ECO:0000313" key="9">
    <source>
        <dbReference type="EMBL" id="AHH05969.1"/>
    </source>
</evidence>
<proteinExistence type="predicted"/>
<keyword evidence="9" id="KW-0614">Plasmid</keyword>
<reference evidence="9" key="1">
    <citation type="submission" date="2013-02" db="EMBL/GenBank/DDBJ databases">
        <title>Comparative genomics of Borrelia species.</title>
        <authorList>
            <person name="Schwan T.G."/>
            <person name="Raffel S.J."/>
            <person name="Porcella S.F."/>
        </authorList>
    </citation>
    <scope>NUCLEOTIDE SEQUENCE</scope>
    <source>
        <strain evidence="9">FR64b</strain>
        <plasmid evidence="9">unnamed</plasmid>
    </source>
</reference>
<evidence type="ECO:0000256" key="1">
    <source>
        <dbReference type="ARBA" id="ARBA00003932"/>
    </source>
</evidence>
<keyword evidence="4 8" id="KW-0472">Membrane</keyword>
<comment type="function">
    <text evidence="1 8">The Vlp and Vsp proteins are antigenically distinct proteins, only one vlp or vsp gene is transcriptionally active at any one time. Switching between these genes is a mechanism of host immune response evasion.</text>
</comment>
<evidence type="ECO:0000256" key="7">
    <source>
        <dbReference type="ARBA" id="ARBA00023288"/>
    </source>
</evidence>
<keyword evidence="6 8" id="KW-0998">Cell outer membrane</keyword>
<dbReference type="HOGENOM" id="CLU_199555_1_0_12"/>
<dbReference type="Pfam" id="PF00921">
    <property type="entry name" value="Lipoprotein_2"/>
    <property type="match status" value="1"/>
</dbReference>
<keyword evidence="5 8" id="KW-0564">Palmitate</keyword>
<evidence type="ECO:0000256" key="5">
    <source>
        <dbReference type="ARBA" id="ARBA00023139"/>
    </source>
</evidence>
<geneLocation type="plasmid" evidence="9">
    <name>unnamed</name>
</geneLocation>
<organism evidence="9">
    <name type="scientific">Borrelia miyamotoi FR64b</name>
    <dbReference type="NCBI Taxonomy" id="1292392"/>
    <lineage>
        <taxon>Bacteria</taxon>
        <taxon>Pseudomonadati</taxon>
        <taxon>Spirochaetota</taxon>
        <taxon>Spirochaetia</taxon>
        <taxon>Spirochaetales</taxon>
        <taxon>Borreliaceae</taxon>
        <taxon>Borrelia</taxon>
    </lineage>
</organism>